<dbReference type="EMBL" id="JARIHO010000044">
    <property type="protein sequence ID" value="KAJ7325506.1"/>
    <property type="molecule type" value="Genomic_DNA"/>
</dbReference>
<dbReference type="InterPro" id="IPR021986">
    <property type="entry name" value="Spherulin4"/>
</dbReference>
<accession>A0AAD7EIM6</accession>
<feature type="compositionally biased region" description="Low complexity" evidence="1">
    <location>
        <begin position="248"/>
        <end position="292"/>
    </location>
</feature>
<keyword evidence="2" id="KW-1133">Transmembrane helix</keyword>
<feature type="chain" id="PRO_5042017698" evidence="3">
    <location>
        <begin position="22"/>
        <end position="511"/>
    </location>
</feature>
<feature type="region of interest" description="Disordered" evidence="1">
    <location>
        <begin position="241"/>
        <end position="372"/>
    </location>
</feature>
<dbReference type="PANTHER" id="PTHR35040">
    <property type="match status" value="1"/>
</dbReference>
<dbReference type="AlphaFoldDB" id="A0AAD7EIM6"/>
<protein>
    <submittedName>
        <fullName evidence="4">Spherulation-specific family 4-domain-containing protein</fullName>
    </submittedName>
</protein>
<comment type="caution">
    <text evidence="4">The sequence shown here is derived from an EMBL/GenBank/DDBJ whole genome shotgun (WGS) entry which is preliminary data.</text>
</comment>
<keyword evidence="3" id="KW-0732">Signal</keyword>
<feature type="transmembrane region" description="Helical" evidence="2">
    <location>
        <begin position="377"/>
        <end position="399"/>
    </location>
</feature>
<feature type="compositionally biased region" description="Polar residues" evidence="1">
    <location>
        <begin position="357"/>
        <end position="367"/>
    </location>
</feature>
<keyword evidence="2" id="KW-0472">Membrane</keyword>
<dbReference type="PANTHER" id="PTHR35040:SF9">
    <property type="entry name" value="4-LIKE CELL SURFACE PROTEIN, PUTATIVE (AFU_ORTHOLOGUE AFUA_4G14080)-RELATED"/>
    <property type="match status" value="1"/>
</dbReference>
<organism evidence="4 5">
    <name type="scientific">Mycena albidolilacea</name>
    <dbReference type="NCBI Taxonomy" id="1033008"/>
    <lineage>
        <taxon>Eukaryota</taxon>
        <taxon>Fungi</taxon>
        <taxon>Dikarya</taxon>
        <taxon>Basidiomycota</taxon>
        <taxon>Agaricomycotina</taxon>
        <taxon>Agaricomycetes</taxon>
        <taxon>Agaricomycetidae</taxon>
        <taxon>Agaricales</taxon>
        <taxon>Marasmiineae</taxon>
        <taxon>Mycenaceae</taxon>
        <taxon>Mycena</taxon>
    </lineage>
</organism>
<dbReference type="Proteomes" id="UP001218218">
    <property type="component" value="Unassembled WGS sequence"/>
</dbReference>
<evidence type="ECO:0000313" key="4">
    <source>
        <dbReference type="EMBL" id="KAJ7325506.1"/>
    </source>
</evidence>
<proteinExistence type="predicted"/>
<reference evidence="4" key="1">
    <citation type="submission" date="2023-03" db="EMBL/GenBank/DDBJ databases">
        <title>Massive genome expansion in bonnet fungi (Mycena s.s.) driven by repeated elements and novel gene families across ecological guilds.</title>
        <authorList>
            <consortium name="Lawrence Berkeley National Laboratory"/>
            <person name="Harder C.B."/>
            <person name="Miyauchi S."/>
            <person name="Viragh M."/>
            <person name="Kuo A."/>
            <person name="Thoen E."/>
            <person name="Andreopoulos B."/>
            <person name="Lu D."/>
            <person name="Skrede I."/>
            <person name="Drula E."/>
            <person name="Henrissat B."/>
            <person name="Morin E."/>
            <person name="Kohler A."/>
            <person name="Barry K."/>
            <person name="LaButti K."/>
            <person name="Morin E."/>
            <person name="Salamov A."/>
            <person name="Lipzen A."/>
            <person name="Mereny Z."/>
            <person name="Hegedus B."/>
            <person name="Baldrian P."/>
            <person name="Stursova M."/>
            <person name="Weitz H."/>
            <person name="Taylor A."/>
            <person name="Grigoriev I.V."/>
            <person name="Nagy L.G."/>
            <person name="Martin F."/>
            <person name="Kauserud H."/>
        </authorList>
    </citation>
    <scope>NUCLEOTIDE SEQUENCE</scope>
    <source>
        <strain evidence="4">CBHHK002</strain>
    </source>
</reference>
<feature type="signal peptide" evidence="3">
    <location>
        <begin position="1"/>
        <end position="21"/>
    </location>
</feature>
<keyword evidence="5" id="KW-1185">Reference proteome</keyword>
<gene>
    <name evidence="4" type="ORF">DFH08DRAFT_886763</name>
</gene>
<keyword evidence="2" id="KW-0812">Transmembrane</keyword>
<evidence type="ECO:0000313" key="5">
    <source>
        <dbReference type="Proteomes" id="UP001218218"/>
    </source>
</evidence>
<evidence type="ECO:0000256" key="2">
    <source>
        <dbReference type="SAM" id="Phobius"/>
    </source>
</evidence>
<feature type="compositionally biased region" description="Low complexity" evidence="1">
    <location>
        <begin position="300"/>
        <end position="356"/>
    </location>
</feature>
<sequence>MCCYAISILLIQLFVAPCIHALGILLPLYIYPGTNCAAWSPVFDAISANTNTQWYVIINPNSGPGSFDQQYETCVSKLPASSNQITMGFVDTKGGNVLGDIDTYAGWPSSSRPHGIFFDNVSPTTNQLSTYQDYVSHAKSQGFTFIGLDPGQTVADSSYFSIADLINTYEDSYSSFNSDSLSGTISKQSVILVNSPTTGSYSTVISQLESKGVAAVYISTVSDSSSDLPTQLSEFANEVASVGGGATSSGTTSGSTGSNGSTGSSGSTTGSGTNSGSTSSGSTFPGSNPESGSSGGGASSGLSTPSTPNTSGSGSGSSSTVGSSSVSSKSPSKSQSASAKGSLETSSAQSPSSSGSPVATNPNQPVAATSKGPPPTAAIVGGILGAIVILLILLVIFLCMRRRRRPIVSPEAAVPFTEVRNILLTDPVAAIAEGNTTNEVATSQSWNDDIKAAVPAPAAESTSRDIATTADTNLSVRASYPATLRLSAAPTYGSAWESLAGTSGPPPSYHN</sequence>
<name>A0AAD7EIM6_9AGAR</name>
<dbReference type="Pfam" id="PF12138">
    <property type="entry name" value="Spherulin4"/>
    <property type="match status" value="1"/>
</dbReference>
<evidence type="ECO:0000256" key="1">
    <source>
        <dbReference type="SAM" id="MobiDB-lite"/>
    </source>
</evidence>
<evidence type="ECO:0000256" key="3">
    <source>
        <dbReference type="SAM" id="SignalP"/>
    </source>
</evidence>